<reference evidence="3" key="2">
    <citation type="submission" date="2017-10" db="EMBL/GenBank/DDBJ databases">
        <title>Ladona fulva Genome sequencing and assembly.</title>
        <authorList>
            <person name="Murali S."/>
            <person name="Richards S."/>
            <person name="Bandaranaike D."/>
            <person name="Bellair M."/>
            <person name="Blankenburg K."/>
            <person name="Chao H."/>
            <person name="Dinh H."/>
            <person name="Doddapaneni H."/>
            <person name="Dugan-Rocha S."/>
            <person name="Elkadiri S."/>
            <person name="Gnanaolivu R."/>
            <person name="Hernandez B."/>
            <person name="Skinner E."/>
            <person name="Javaid M."/>
            <person name="Lee S."/>
            <person name="Li M."/>
            <person name="Ming W."/>
            <person name="Munidasa M."/>
            <person name="Muniz J."/>
            <person name="Nguyen L."/>
            <person name="Hughes D."/>
            <person name="Osuji N."/>
            <person name="Pu L.-L."/>
            <person name="Puazo M."/>
            <person name="Qu C."/>
            <person name="Quiroz J."/>
            <person name="Raj R."/>
            <person name="Weissenberger G."/>
            <person name="Xin Y."/>
            <person name="Zou X."/>
            <person name="Han Y."/>
            <person name="Worley K."/>
            <person name="Muzny D."/>
            <person name="Gibbs R."/>
        </authorList>
    </citation>
    <scope>NUCLEOTIDE SEQUENCE</scope>
    <source>
        <strain evidence="3">Sampled in the wild</strain>
    </source>
</reference>
<dbReference type="AlphaFoldDB" id="A0A8K0P257"/>
<keyword evidence="4" id="KW-1185">Reference proteome</keyword>
<feature type="compositionally biased region" description="Polar residues" evidence="1">
    <location>
        <begin position="78"/>
        <end position="92"/>
    </location>
</feature>
<dbReference type="OrthoDB" id="71500at2759"/>
<gene>
    <name evidence="3" type="ORF">J437_LFUL009379</name>
</gene>
<reference evidence="3" key="1">
    <citation type="submission" date="2013-04" db="EMBL/GenBank/DDBJ databases">
        <authorList>
            <person name="Qu J."/>
            <person name="Murali S.C."/>
            <person name="Bandaranaike D."/>
            <person name="Bellair M."/>
            <person name="Blankenburg K."/>
            <person name="Chao H."/>
            <person name="Dinh H."/>
            <person name="Doddapaneni H."/>
            <person name="Downs B."/>
            <person name="Dugan-Rocha S."/>
            <person name="Elkadiri S."/>
            <person name="Gnanaolivu R.D."/>
            <person name="Hernandez B."/>
            <person name="Javaid M."/>
            <person name="Jayaseelan J.C."/>
            <person name="Lee S."/>
            <person name="Li M."/>
            <person name="Ming W."/>
            <person name="Munidasa M."/>
            <person name="Muniz J."/>
            <person name="Nguyen L."/>
            <person name="Ongeri F."/>
            <person name="Osuji N."/>
            <person name="Pu L.-L."/>
            <person name="Puazo M."/>
            <person name="Qu C."/>
            <person name="Quiroz J."/>
            <person name="Raj R."/>
            <person name="Weissenberger G."/>
            <person name="Xin Y."/>
            <person name="Zou X."/>
            <person name="Han Y."/>
            <person name="Richards S."/>
            <person name="Worley K."/>
            <person name="Muzny D."/>
            <person name="Gibbs R."/>
        </authorList>
    </citation>
    <scope>NUCLEOTIDE SEQUENCE</scope>
    <source>
        <strain evidence="3">Sampled in the wild</strain>
    </source>
</reference>
<dbReference type="Proteomes" id="UP000792457">
    <property type="component" value="Unassembled WGS sequence"/>
</dbReference>
<evidence type="ECO:0000313" key="4">
    <source>
        <dbReference type="Proteomes" id="UP000792457"/>
    </source>
</evidence>
<dbReference type="Pfam" id="PF16501">
    <property type="entry name" value="SCAPER_N"/>
    <property type="match status" value="1"/>
</dbReference>
<dbReference type="PANTHER" id="PTHR31434:SF2">
    <property type="entry name" value="S PHASE CYCLIN A-ASSOCIATED PROTEIN IN THE ENDOPLASMIC RETICULUM"/>
    <property type="match status" value="1"/>
</dbReference>
<accession>A0A8K0P257</accession>
<evidence type="ECO:0000313" key="3">
    <source>
        <dbReference type="EMBL" id="KAG8228334.1"/>
    </source>
</evidence>
<feature type="domain" description="S phase cyclin A-associated protein in the endoplasmic reticulum N-terminal" evidence="2">
    <location>
        <begin position="91"/>
        <end position="185"/>
    </location>
</feature>
<protein>
    <recommendedName>
        <fullName evidence="2">S phase cyclin A-associated protein in the endoplasmic reticulum N-terminal domain-containing protein</fullName>
    </recommendedName>
</protein>
<sequence>MTDLVRPKQGFGKSFVMEDVRLLVQEEGRAARNLIAFNVPVDQTQSDSYKHLSKKPPTSPRLPFTEGKKEEYLRPTKRSTSLTKSRVRSASTGRDKRSELQARYWAFLFGNLQRAVDDIYQTCESDESITECKEVIMILENYTRDFHNLIEWFKLKWEYENTPPPQRPTSLAWEIRKSSPGKVHTLSSFEKELSSKYVSKQENTQEDSSDSSSPNKVASSSSLPTESNISEDKNVTDTSVKHEKTDIEVSNTIMAANIDSLPSLSIVSEVEELKKEQCNLVEPSQCIPLLAIASNINQPLGSMNKETESGDSTSESRIADSNDEAVAEPSVVSTECVEVPLDNVVECKEQADQQSSCNLEEDEVPKIMVNQESQTEEEQTGWEASLAAPMDIDSSSLPCPSSEPMVENKSSETATPPKDVPPSAPPAAESSKTPKVLASQSKSGQMQNQKPLVVKSDDGGSAVVKETSVAKATVLRVAGRGRGVPSSLGVKSADAPGSRSSLRQEQEISRGRGRAEIPRGRVVSSRLVAGRVSLGNPSVGNPARPSTAVAVSTLPKLTRSRTVVEGTGTVTNSWPVKRQSSTESSASRVNRQLSSTIRQTRPSSGTSTPGVYTSRNNLGGLVRKDVRLQGVHSSLNNIQTRSSWAVHHCGSSRLAEQQHPRGGRKSASNSSLHSSSSTSSASTV</sequence>
<feature type="compositionally biased region" description="Low complexity" evidence="1">
    <location>
        <begin position="666"/>
        <end position="684"/>
    </location>
</feature>
<feature type="compositionally biased region" description="Basic and acidic residues" evidence="1">
    <location>
        <begin position="230"/>
        <end position="243"/>
    </location>
</feature>
<feature type="region of interest" description="Disordered" evidence="1">
    <location>
        <begin position="46"/>
        <end position="94"/>
    </location>
</feature>
<dbReference type="PANTHER" id="PTHR31434">
    <property type="entry name" value="S PHASE CYCLIN A-ASSOCIATED PROTEIN IN THE ENDOPLASMIC RETICULUM"/>
    <property type="match status" value="1"/>
</dbReference>
<feature type="region of interest" description="Disordered" evidence="1">
    <location>
        <begin position="565"/>
        <end position="618"/>
    </location>
</feature>
<organism evidence="3 4">
    <name type="scientific">Ladona fulva</name>
    <name type="common">Scarce chaser dragonfly</name>
    <name type="synonym">Libellula fulva</name>
    <dbReference type="NCBI Taxonomy" id="123851"/>
    <lineage>
        <taxon>Eukaryota</taxon>
        <taxon>Metazoa</taxon>
        <taxon>Ecdysozoa</taxon>
        <taxon>Arthropoda</taxon>
        <taxon>Hexapoda</taxon>
        <taxon>Insecta</taxon>
        <taxon>Pterygota</taxon>
        <taxon>Palaeoptera</taxon>
        <taxon>Odonata</taxon>
        <taxon>Epiprocta</taxon>
        <taxon>Anisoptera</taxon>
        <taxon>Libelluloidea</taxon>
        <taxon>Libellulidae</taxon>
        <taxon>Ladona</taxon>
    </lineage>
</organism>
<feature type="region of interest" description="Disordered" evidence="1">
    <location>
        <begin position="390"/>
        <end position="461"/>
    </location>
</feature>
<feature type="region of interest" description="Disordered" evidence="1">
    <location>
        <begin position="481"/>
        <end position="516"/>
    </location>
</feature>
<evidence type="ECO:0000256" key="1">
    <source>
        <dbReference type="SAM" id="MobiDB-lite"/>
    </source>
</evidence>
<feature type="region of interest" description="Disordered" evidence="1">
    <location>
        <begin position="649"/>
        <end position="684"/>
    </location>
</feature>
<dbReference type="EMBL" id="KZ308367">
    <property type="protein sequence ID" value="KAG8228334.1"/>
    <property type="molecule type" value="Genomic_DNA"/>
</dbReference>
<feature type="non-terminal residue" evidence="3">
    <location>
        <position position="684"/>
    </location>
</feature>
<feature type="compositionally biased region" description="Polar residues" evidence="1">
    <location>
        <begin position="568"/>
        <end position="617"/>
    </location>
</feature>
<feature type="compositionally biased region" description="Polar residues" evidence="1">
    <location>
        <begin position="438"/>
        <end position="450"/>
    </location>
</feature>
<feature type="region of interest" description="Disordered" evidence="1">
    <location>
        <begin position="197"/>
        <end position="243"/>
    </location>
</feature>
<feature type="compositionally biased region" description="Low complexity" evidence="1">
    <location>
        <begin position="210"/>
        <end position="222"/>
    </location>
</feature>
<feature type="compositionally biased region" description="Basic and acidic residues" evidence="1">
    <location>
        <begin position="502"/>
        <end position="516"/>
    </location>
</feature>
<proteinExistence type="predicted"/>
<feature type="region of interest" description="Disordered" evidence="1">
    <location>
        <begin position="300"/>
        <end position="331"/>
    </location>
</feature>
<comment type="caution">
    <text evidence="3">The sequence shown here is derived from an EMBL/GenBank/DDBJ whole genome shotgun (WGS) entry which is preliminary data.</text>
</comment>
<dbReference type="InterPro" id="IPR032446">
    <property type="entry name" value="SCAPER_N"/>
</dbReference>
<evidence type="ECO:0000259" key="2">
    <source>
        <dbReference type="Pfam" id="PF16501"/>
    </source>
</evidence>
<name>A0A8K0P257_LADFU</name>